<dbReference type="GO" id="GO:0005737">
    <property type="term" value="C:cytoplasm"/>
    <property type="evidence" value="ECO:0007669"/>
    <property type="project" value="UniProtKB-SubCell"/>
</dbReference>
<evidence type="ECO:0000259" key="8">
    <source>
        <dbReference type="Pfam" id="PF01975"/>
    </source>
</evidence>
<dbReference type="AlphaFoldDB" id="A0A3D8J357"/>
<dbReference type="PANTHER" id="PTHR30457">
    <property type="entry name" value="5'-NUCLEOTIDASE SURE"/>
    <property type="match status" value="1"/>
</dbReference>
<dbReference type="EC" id="3.1.3.5" evidence="7"/>
<comment type="subcellular location">
    <subcellularLocation>
        <location evidence="7">Cytoplasm</location>
    </subcellularLocation>
</comment>
<feature type="binding site" evidence="7">
    <location>
        <position position="9"/>
    </location>
    <ligand>
        <name>a divalent metal cation</name>
        <dbReference type="ChEBI" id="CHEBI:60240"/>
    </ligand>
</feature>
<evidence type="ECO:0000256" key="6">
    <source>
        <dbReference type="ARBA" id="ARBA00022801"/>
    </source>
</evidence>
<keyword evidence="4 7" id="KW-0479">Metal-binding</keyword>
<evidence type="ECO:0000256" key="3">
    <source>
        <dbReference type="ARBA" id="ARBA00022490"/>
    </source>
</evidence>
<comment type="caution">
    <text evidence="9">The sequence shown here is derived from an EMBL/GenBank/DDBJ whole genome shotgun (WGS) entry which is preliminary data.</text>
</comment>
<dbReference type="InterPro" id="IPR030048">
    <property type="entry name" value="SurE"/>
</dbReference>
<feature type="binding site" evidence="7">
    <location>
        <position position="40"/>
    </location>
    <ligand>
        <name>a divalent metal cation</name>
        <dbReference type="ChEBI" id="CHEBI:60240"/>
    </ligand>
</feature>
<comment type="function">
    <text evidence="7">Nucleotidase that shows phosphatase activity on nucleoside 5'-monophosphates.</text>
</comment>
<keyword evidence="10" id="KW-1185">Reference proteome</keyword>
<sequence>MKTIFLTNDDGFESHGLLHLYQSLKKIARVVVVAPAHEKSACGHGLSVSKPMRLIEIEKDFYKLDDGSPTDCVYIGICELFTKRPDLLISGINIGANMGEDVTYSGTVAAAMEGAIHGIPSIAISQCIRDKYGEENKIAQRDFELAADFVAFLAGLIFNNTYTIGERKLLNVNIPPIAKSACKGIRITQLGYRIYTPSIQKNSNPRMQKYYWIGLNPLAWQERNSDIAMPINHCDEHAKEESGMTFPLVSDFQAIDEGYISITPLHLDSTSYTDINRLNRYMQGNTF</sequence>
<dbReference type="GO" id="GO:0008253">
    <property type="term" value="F:5'-nucleotidase activity"/>
    <property type="evidence" value="ECO:0007669"/>
    <property type="project" value="UniProtKB-UniRule"/>
</dbReference>
<dbReference type="PANTHER" id="PTHR30457:SF12">
    <property type="entry name" value="5'_3'-NUCLEOTIDASE SURE"/>
    <property type="match status" value="1"/>
</dbReference>
<protein>
    <recommendedName>
        <fullName evidence="7">5'-nucleotidase SurE</fullName>
        <ecNumber evidence="7">3.1.3.5</ecNumber>
    </recommendedName>
    <alternativeName>
        <fullName evidence="7">Nucleoside 5'-monophosphate phosphohydrolase</fullName>
    </alternativeName>
</protein>
<organism evidence="9 10">
    <name type="scientific">Helicobacter aurati</name>
    <dbReference type="NCBI Taxonomy" id="137778"/>
    <lineage>
        <taxon>Bacteria</taxon>
        <taxon>Pseudomonadati</taxon>
        <taxon>Campylobacterota</taxon>
        <taxon>Epsilonproteobacteria</taxon>
        <taxon>Campylobacterales</taxon>
        <taxon>Helicobacteraceae</taxon>
        <taxon>Helicobacter</taxon>
    </lineage>
</organism>
<evidence type="ECO:0000256" key="1">
    <source>
        <dbReference type="ARBA" id="ARBA00000815"/>
    </source>
</evidence>
<evidence type="ECO:0000256" key="5">
    <source>
        <dbReference type="ARBA" id="ARBA00022741"/>
    </source>
</evidence>
<dbReference type="RefSeq" id="WP_104763428.1">
    <property type="nucleotide sequence ID" value="NZ_FZPM01000023.1"/>
</dbReference>
<dbReference type="HAMAP" id="MF_00060">
    <property type="entry name" value="SurE"/>
    <property type="match status" value="1"/>
</dbReference>
<dbReference type="OrthoDB" id="9780815at2"/>
<gene>
    <name evidence="7" type="primary">surE</name>
    <name evidence="9" type="ORF">CQA66_06050</name>
</gene>
<comment type="similarity">
    <text evidence="2 7">Belongs to the SurE nucleotidase family.</text>
</comment>
<dbReference type="Pfam" id="PF01975">
    <property type="entry name" value="SurE"/>
    <property type="match status" value="1"/>
</dbReference>
<dbReference type="NCBIfam" id="NF001494">
    <property type="entry name" value="PRK00346.2-4"/>
    <property type="match status" value="1"/>
</dbReference>
<evidence type="ECO:0000313" key="10">
    <source>
        <dbReference type="Proteomes" id="UP000256424"/>
    </source>
</evidence>
<evidence type="ECO:0000256" key="7">
    <source>
        <dbReference type="HAMAP-Rule" id="MF_00060"/>
    </source>
</evidence>
<proteinExistence type="inferred from homology"/>
<dbReference type="GO" id="GO:0008254">
    <property type="term" value="F:3'-nucleotidase activity"/>
    <property type="evidence" value="ECO:0007669"/>
    <property type="project" value="TreeGrafter"/>
</dbReference>
<comment type="catalytic activity">
    <reaction evidence="1 7">
        <text>a ribonucleoside 5'-phosphate + H2O = a ribonucleoside + phosphate</text>
        <dbReference type="Rhea" id="RHEA:12484"/>
        <dbReference type="ChEBI" id="CHEBI:15377"/>
        <dbReference type="ChEBI" id="CHEBI:18254"/>
        <dbReference type="ChEBI" id="CHEBI:43474"/>
        <dbReference type="ChEBI" id="CHEBI:58043"/>
        <dbReference type="EC" id="3.1.3.5"/>
    </reaction>
</comment>
<name>A0A3D8J357_9HELI</name>
<accession>A0A3D8J357</accession>
<keyword evidence="6 7" id="KW-0378">Hydrolase</keyword>
<comment type="cofactor">
    <cofactor evidence="7">
        <name>a divalent metal cation</name>
        <dbReference type="ChEBI" id="CHEBI:60240"/>
    </cofactor>
    <text evidence="7">Binds 1 divalent metal cation per subunit.</text>
</comment>
<dbReference type="EMBL" id="NXLW01000010">
    <property type="protein sequence ID" value="RDU71656.1"/>
    <property type="molecule type" value="Genomic_DNA"/>
</dbReference>
<dbReference type="SUPFAM" id="SSF64167">
    <property type="entry name" value="SurE-like"/>
    <property type="match status" value="1"/>
</dbReference>
<dbReference type="Proteomes" id="UP000256424">
    <property type="component" value="Unassembled WGS sequence"/>
</dbReference>
<dbReference type="GO" id="GO:0004309">
    <property type="term" value="F:exopolyphosphatase activity"/>
    <property type="evidence" value="ECO:0007669"/>
    <property type="project" value="TreeGrafter"/>
</dbReference>
<dbReference type="InterPro" id="IPR036523">
    <property type="entry name" value="SurE-like_sf"/>
</dbReference>
<reference evidence="9 10" key="1">
    <citation type="submission" date="2018-04" db="EMBL/GenBank/DDBJ databases">
        <title>Novel Campyloabacter and Helicobacter Species and Strains.</title>
        <authorList>
            <person name="Mannion A.J."/>
            <person name="Shen Z."/>
            <person name="Fox J.G."/>
        </authorList>
    </citation>
    <scope>NUCLEOTIDE SEQUENCE [LARGE SCALE GENOMIC DNA]</scope>
    <source>
        <strain evidence="9 10">MIT 97-5075</strain>
    </source>
</reference>
<dbReference type="InterPro" id="IPR002828">
    <property type="entry name" value="SurE-like_Pase/nucleotidase"/>
</dbReference>
<feature type="domain" description="Survival protein SurE-like phosphatase/nucleotidase" evidence="8">
    <location>
        <begin position="4"/>
        <end position="195"/>
    </location>
</feature>
<evidence type="ECO:0000256" key="4">
    <source>
        <dbReference type="ARBA" id="ARBA00022723"/>
    </source>
</evidence>
<dbReference type="GO" id="GO:0000166">
    <property type="term" value="F:nucleotide binding"/>
    <property type="evidence" value="ECO:0007669"/>
    <property type="project" value="UniProtKB-KW"/>
</dbReference>
<evidence type="ECO:0000256" key="2">
    <source>
        <dbReference type="ARBA" id="ARBA00011062"/>
    </source>
</evidence>
<feature type="binding site" evidence="7">
    <location>
        <position position="93"/>
    </location>
    <ligand>
        <name>a divalent metal cation</name>
        <dbReference type="ChEBI" id="CHEBI:60240"/>
    </ligand>
</feature>
<evidence type="ECO:0000313" key="9">
    <source>
        <dbReference type="EMBL" id="RDU71656.1"/>
    </source>
</evidence>
<dbReference type="NCBIfam" id="TIGR00087">
    <property type="entry name" value="surE"/>
    <property type="match status" value="1"/>
</dbReference>
<feature type="binding site" evidence="7">
    <location>
        <position position="10"/>
    </location>
    <ligand>
        <name>a divalent metal cation</name>
        <dbReference type="ChEBI" id="CHEBI:60240"/>
    </ligand>
</feature>
<keyword evidence="5 7" id="KW-0547">Nucleotide-binding</keyword>
<dbReference type="GO" id="GO:0046872">
    <property type="term" value="F:metal ion binding"/>
    <property type="evidence" value="ECO:0007669"/>
    <property type="project" value="UniProtKB-UniRule"/>
</dbReference>
<keyword evidence="3 7" id="KW-0963">Cytoplasm</keyword>
<dbReference type="Gene3D" id="3.40.1210.10">
    <property type="entry name" value="Survival protein SurE-like phosphatase/nucleotidase"/>
    <property type="match status" value="1"/>
</dbReference>